<proteinExistence type="inferred from homology"/>
<feature type="domain" description="RecQ mediated genome instability protein 1 OB-fold" evidence="4">
    <location>
        <begin position="69"/>
        <end position="201"/>
    </location>
</feature>
<evidence type="ECO:0000313" key="8">
    <source>
        <dbReference type="RefSeq" id="XP_014467871.1"/>
    </source>
</evidence>
<dbReference type="RefSeq" id="XP_014467871.1">
    <property type="nucleotide sequence ID" value="XM_014612385.1"/>
</dbReference>
<dbReference type="SMART" id="SM01161">
    <property type="entry name" value="DUF1767"/>
    <property type="match status" value="1"/>
</dbReference>
<feature type="domain" description="RMI1 N-terminal" evidence="6">
    <location>
        <begin position="13"/>
        <end position="62"/>
    </location>
</feature>
<dbReference type="OrthoDB" id="341511at2759"/>
<dbReference type="Gene3D" id="6.10.140.770">
    <property type="match status" value="1"/>
</dbReference>
<dbReference type="Pfam" id="PF16099">
    <property type="entry name" value="RMI1_C"/>
    <property type="match status" value="1"/>
</dbReference>
<feature type="domain" description="RecQ-mediated genome instability protein 1 C-terminal OB-fold" evidence="5">
    <location>
        <begin position="497"/>
        <end position="592"/>
    </location>
</feature>
<name>A0A6P3WPA0_DINQU</name>
<dbReference type="GO" id="GO:0016604">
    <property type="term" value="C:nuclear body"/>
    <property type="evidence" value="ECO:0007669"/>
    <property type="project" value="TreeGrafter"/>
</dbReference>
<evidence type="ECO:0000259" key="5">
    <source>
        <dbReference type="Pfam" id="PF16099"/>
    </source>
</evidence>
<dbReference type="Pfam" id="PF08585">
    <property type="entry name" value="RMI1_N_C"/>
    <property type="match status" value="1"/>
</dbReference>
<dbReference type="PANTHER" id="PTHR14790">
    <property type="entry name" value="RECQ-MEDIATED GENOME INSTABILITY PROTEIN 1 RMI1"/>
    <property type="match status" value="1"/>
</dbReference>
<dbReference type="GO" id="GO:0000712">
    <property type="term" value="P:resolution of meiotic recombination intermediates"/>
    <property type="evidence" value="ECO:0007669"/>
    <property type="project" value="TreeGrafter"/>
</dbReference>
<dbReference type="InterPro" id="IPR049363">
    <property type="entry name" value="RMI1_N"/>
</dbReference>
<feature type="region of interest" description="Disordered" evidence="3">
    <location>
        <begin position="389"/>
        <end position="416"/>
    </location>
</feature>
<dbReference type="GeneID" id="106740919"/>
<evidence type="ECO:0000313" key="7">
    <source>
        <dbReference type="Proteomes" id="UP000515204"/>
    </source>
</evidence>
<protein>
    <recommendedName>
        <fullName evidence="2">RecQ-mediated genome instability protein 1</fullName>
    </recommendedName>
</protein>
<dbReference type="InterPro" id="IPR032199">
    <property type="entry name" value="RMI1_C"/>
</dbReference>
<dbReference type="GO" id="GO:0000724">
    <property type="term" value="P:double-strand break repair via homologous recombination"/>
    <property type="evidence" value="ECO:0007669"/>
    <property type="project" value="TreeGrafter"/>
</dbReference>
<gene>
    <name evidence="8" type="primary">LOC106740919</name>
</gene>
<comment type="similarity">
    <text evidence="1">Belongs to the RMI1 family.</text>
</comment>
<dbReference type="InterPro" id="IPR013894">
    <property type="entry name" value="RMI1_OB"/>
</dbReference>
<dbReference type="AlphaFoldDB" id="A0A6P3WPA0"/>
<evidence type="ECO:0000259" key="6">
    <source>
        <dbReference type="Pfam" id="PF21000"/>
    </source>
</evidence>
<accession>A0A6P3WPA0</accession>
<keyword evidence="7" id="KW-1185">Reference proteome</keyword>
<evidence type="ECO:0000256" key="2">
    <source>
        <dbReference type="ARBA" id="ARBA00018987"/>
    </source>
</evidence>
<dbReference type="Pfam" id="PF21000">
    <property type="entry name" value="RMI1_N_N"/>
    <property type="match status" value="1"/>
</dbReference>
<dbReference type="Proteomes" id="UP000515204">
    <property type="component" value="Unplaced"/>
</dbReference>
<dbReference type="GO" id="GO:0000166">
    <property type="term" value="F:nucleotide binding"/>
    <property type="evidence" value="ECO:0007669"/>
    <property type="project" value="InterPro"/>
</dbReference>
<sequence>MNGNLLQRIKSKLNAKFYVMNDTWLSDCVEYFFNDKNPHEITDKHILEFVESQWQLSDLREISSENGCLPTNLMQQVRIVLTGTYILQVDKMYDIASSKYKQLCQIRKVNSDNLEVTEKEKQTEWEPKARRTMQWCLTDGVQNIIAIEYTPMKQMASILLPGYKVMIIGPVDCRRGIILLEDGKYREIGGEVESMLKANALENILARALDEPENPDPYHDNGLLRNQINSNTPTNPTNENSFFDDDFEEAVDLEAVTAIEQQSQETVRTIQNQDYVPENIRGQRQNTQAIGNDTTEEFLEDIDFEPLENWSSKDPPVRPIRTLPTSRMEIDGFEDNDITIVEERSTFACSSRMKSSLPTKSSKKKDVTDFPDDDFAFDDCKIITESQVSQEQGRNSFKFKSETGKRSSLRTSGPRLTNDDIKTKVEKCTSVGVSTARKDISVASTSRTVQEIPKAKTISDFFAPPPPPKICDVLSDVLRENVTRTIYRMVRGKVKNHSTLTKQGKCWALTALITDHTSSVEVCFDSEILEKFLGFTVQEFSHKKKFAKSDPQVDSELRMSLRKAQHQIGNLDALLKLELTPDQMPKVVRITQQKGELTKRSACN</sequence>
<organism evidence="7 8">
    <name type="scientific">Dinoponera quadriceps</name>
    <name type="common">South American ant</name>
    <dbReference type="NCBI Taxonomy" id="609295"/>
    <lineage>
        <taxon>Eukaryota</taxon>
        <taxon>Metazoa</taxon>
        <taxon>Ecdysozoa</taxon>
        <taxon>Arthropoda</taxon>
        <taxon>Hexapoda</taxon>
        <taxon>Insecta</taxon>
        <taxon>Pterygota</taxon>
        <taxon>Neoptera</taxon>
        <taxon>Endopterygota</taxon>
        <taxon>Hymenoptera</taxon>
        <taxon>Apocrita</taxon>
        <taxon>Aculeata</taxon>
        <taxon>Formicoidea</taxon>
        <taxon>Formicidae</taxon>
        <taxon>Ponerinae</taxon>
        <taxon>Ponerini</taxon>
        <taxon>Dinoponera</taxon>
    </lineage>
</organism>
<evidence type="ECO:0000256" key="1">
    <source>
        <dbReference type="ARBA" id="ARBA00006395"/>
    </source>
</evidence>
<dbReference type="GO" id="GO:0031422">
    <property type="term" value="C:RecQ family helicase-topoisomerase III complex"/>
    <property type="evidence" value="ECO:0007669"/>
    <property type="project" value="TreeGrafter"/>
</dbReference>
<dbReference type="KEGG" id="dqu:106740919"/>
<reference evidence="8" key="1">
    <citation type="submission" date="2025-08" db="UniProtKB">
        <authorList>
            <consortium name="RefSeq"/>
        </authorList>
    </citation>
    <scope>IDENTIFICATION</scope>
</reference>
<evidence type="ECO:0000259" key="4">
    <source>
        <dbReference type="Pfam" id="PF08585"/>
    </source>
</evidence>
<dbReference type="Gene3D" id="2.40.50.770">
    <property type="entry name" value="RecQ-mediated genome instability protein Rmi1, C-terminal domain"/>
    <property type="match status" value="1"/>
</dbReference>
<dbReference type="InterPro" id="IPR042470">
    <property type="entry name" value="RMI1_N_C_sf"/>
</dbReference>
<evidence type="ECO:0000256" key="3">
    <source>
        <dbReference type="SAM" id="MobiDB-lite"/>
    </source>
</evidence>
<dbReference type="PANTHER" id="PTHR14790:SF15">
    <property type="entry name" value="RECQ-MEDIATED GENOME INSTABILITY PROTEIN 1"/>
    <property type="match status" value="1"/>
</dbReference>